<proteinExistence type="inferred from homology"/>
<dbReference type="InterPro" id="IPR017539">
    <property type="entry name" value="XrtA_amidotfase"/>
</dbReference>
<dbReference type="InterPro" id="IPR006426">
    <property type="entry name" value="Asn_synth_AEB"/>
</dbReference>
<dbReference type="EMBL" id="JAHRID010000001">
    <property type="protein sequence ID" value="MBV2127695.1"/>
    <property type="molecule type" value="Genomic_DNA"/>
</dbReference>
<comment type="catalytic activity">
    <reaction evidence="7">
        <text>L-aspartate + L-glutamine + ATP + H2O = L-asparagine + L-glutamate + AMP + diphosphate + H(+)</text>
        <dbReference type="Rhea" id="RHEA:12228"/>
        <dbReference type="ChEBI" id="CHEBI:15377"/>
        <dbReference type="ChEBI" id="CHEBI:15378"/>
        <dbReference type="ChEBI" id="CHEBI:29985"/>
        <dbReference type="ChEBI" id="CHEBI:29991"/>
        <dbReference type="ChEBI" id="CHEBI:30616"/>
        <dbReference type="ChEBI" id="CHEBI:33019"/>
        <dbReference type="ChEBI" id="CHEBI:58048"/>
        <dbReference type="ChEBI" id="CHEBI:58359"/>
        <dbReference type="ChEBI" id="CHEBI:456215"/>
        <dbReference type="EC" id="6.3.5.4"/>
    </reaction>
</comment>
<sequence>MCGIAGILQLNNTTEVNQSVLKQMNTSQSHRGPDDDGYHFEAGIGLAHRRLSIIDIAGSHQPLFNETGDVAVVFNGEIYNFAELTTELKARGHVFSTHGDTETIVHAWEEWGVDCVQHFRGMFAFAIWDRNKQQLFMARDRMGIKPLFYSLLPDGQLLFGSELKVLTTHPQFNKELYYQGIEDYFTFGYIPEPHTIYANAFKMNPGHYLLIDKTLLADKSSPTALKQTQYWDIDFSQAVLTEQEVKSELLDRLKEAVDIRLIAEVPLGAFLSGGVDSSAIVALMAQLQQDKAVNTCSIGFDDQQFDESDYATQVARQYQTNHRSGMVDRDDFSLIDKLAALYDEPYADSSAMPTYRVCQLARKHVTVALSGDGGDELFGGYRRYRYQLHEEKMRGIMPQAIRQPLFGTLGNLYPKLDWAPRFLRAKTTFQSLAMNAVSGYCNTMSIMRSDARAALFSPKLKQKLGGYQSVEVFKRHAANANTDDPLKLVQYLDMKTYLVGDILTKVDRASMAHSLEVRVPLLDHKYVEWATRLPSAMNIRGNEGKAAFKQALEPHLPHDILYRKKMGFAVPLAGWFRGPLKQTLQQALQSEALADSGLFNQHYIQQLYQQHVSGKRDHSSALWTLLMFSQFYRQQLGQ</sequence>
<dbReference type="PROSITE" id="PS51278">
    <property type="entry name" value="GATASE_TYPE_2"/>
    <property type="match status" value="1"/>
</dbReference>
<evidence type="ECO:0000256" key="6">
    <source>
        <dbReference type="ARBA" id="ARBA00022962"/>
    </source>
</evidence>
<dbReference type="InterPro" id="IPR051786">
    <property type="entry name" value="ASN_synthetase/amidase"/>
</dbReference>
<dbReference type="Proteomes" id="UP000704611">
    <property type="component" value="Unassembled WGS sequence"/>
</dbReference>
<gene>
    <name evidence="9" type="ORF">KQY15_01125</name>
</gene>
<evidence type="ECO:0000256" key="7">
    <source>
        <dbReference type="ARBA" id="ARBA00048741"/>
    </source>
</evidence>
<accession>A0ABS6MGB9</accession>
<dbReference type="CDD" id="cd01991">
    <property type="entry name" value="Asn_synthase_B_C"/>
    <property type="match status" value="1"/>
</dbReference>
<comment type="pathway">
    <text evidence="1">Amino-acid biosynthesis; L-asparagine biosynthesis; L-asparagine from L-aspartate (L-Gln route): step 1/1.</text>
</comment>
<evidence type="ECO:0000256" key="2">
    <source>
        <dbReference type="ARBA" id="ARBA00005752"/>
    </source>
</evidence>
<dbReference type="InterPro" id="IPR017932">
    <property type="entry name" value="GATase_2_dom"/>
</dbReference>
<dbReference type="NCBIfam" id="TIGR01536">
    <property type="entry name" value="asn_synth_AEB"/>
    <property type="match status" value="1"/>
</dbReference>
<protein>
    <recommendedName>
        <fullName evidence="3">asparagine synthase (glutamine-hydrolyzing)</fullName>
        <ecNumber evidence="3">6.3.5.4</ecNumber>
    </recommendedName>
</protein>
<evidence type="ECO:0000256" key="4">
    <source>
        <dbReference type="ARBA" id="ARBA00022741"/>
    </source>
</evidence>
<organism evidence="9 10">
    <name type="scientific">Arsukibacterium indicum</name>
    <dbReference type="NCBI Taxonomy" id="2848612"/>
    <lineage>
        <taxon>Bacteria</taxon>
        <taxon>Pseudomonadati</taxon>
        <taxon>Pseudomonadota</taxon>
        <taxon>Gammaproteobacteria</taxon>
        <taxon>Chromatiales</taxon>
        <taxon>Chromatiaceae</taxon>
        <taxon>Arsukibacterium</taxon>
    </lineage>
</organism>
<name>A0ABS6MGB9_9GAMM</name>
<dbReference type="Pfam" id="PF00733">
    <property type="entry name" value="Asn_synthase"/>
    <property type="match status" value="1"/>
</dbReference>
<comment type="similarity">
    <text evidence="2">Belongs to the asparagine synthetase family.</text>
</comment>
<dbReference type="InterPro" id="IPR001962">
    <property type="entry name" value="Asn_synthase"/>
</dbReference>
<dbReference type="InterPro" id="IPR033738">
    <property type="entry name" value="AsnB_N"/>
</dbReference>
<dbReference type="PIRSF" id="PIRSF001589">
    <property type="entry name" value="Asn_synthetase_glu-h"/>
    <property type="match status" value="1"/>
</dbReference>
<comment type="caution">
    <text evidence="9">The sequence shown here is derived from an EMBL/GenBank/DDBJ whole genome shotgun (WGS) entry which is preliminary data.</text>
</comment>
<evidence type="ECO:0000313" key="9">
    <source>
        <dbReference type="EMBL" id="MBV2127695.1"/>
    </source>
</evidence>
<feature type="domain" description="Glutamine amidotransferase type-2" evidence="8">
    <location>
        <begin position="2"/>
        <end position="214"/>
    </location>
</feature>
<dbReference type="CDD" id="cd00712">
    <property type="entry name" value="AsnB"/>
    <property type="match status" value="1"/>
</dbReference>
<keyword evidence="6" id="KW-0315">Glutamine amidotransferase</keyword>
<dbReference type="NCBIfam" id="TIGR03108">
    <property type="entry name" value="eps_aminotran_1"/>
    <property type="match status" value="1"/>
</dbReference>
<evidence type="ECO:0000256" key="1">
    <source>
        <dbReference type="ARBA" id="ARBA00005187"/>
    </source>
</evidence>
<evidence type="ECO:0000256" key="5">
    <source>
        <dbReference type="ARBA" id="ARBA00022840"/>
    </source>
</evidence>
<keyword evidence="10" id="KW-1185">Reference proteome</keyword>
<reference evidence="9 10" key="1">
    <citation type="submission" date="2021-06" db="EMBL/GenBank/DDBJ databases">
        <title>Rheinheimera indica sp. nov., isolated from deep-sea sediment.</title>
        <authorList>
            <person name="Wang Z."/>
            <person name="Zhang X.-Y."/>
        </authorList>
    </citation>
    <scope>NUCLEOTIDE SEQUENCE [LARGE SCALE GENOMIC DNA]</scope>
    <source>
        <strain evidence="9 10">SM2107</strain>
    </source>
</reference>
<dbReference type="PANTHER" id="PTHR43284:SF1">
    <property type="entry name" value="ASPARAGINE SYNTHETASE"/>
    <property type="match status" value="1"/>
</dbReference>
<keyword evidence="4" id="KW-0547">Nucleotide-binding</keyword>
<dbReference type="Pfam" id="PF13537">
    <property type="entry name" value="GATase_7"/>
    <property type="match status" value="1"/>
</dbReference>
<keyword evidence="5" id="KW-0067">ATP-binding</keyword>
<evidence type="ECO:0000259" key="8">
    <source>
        <dbReference type="PROSITE" id="PS51278"/>
    </source>
</evidence>
<evidence type="ECO:0000256" key="3">
    <source>
        <dbReference type="ARBA" id="ARBA00012737"/>
    </source>
</evidence>
<evidence type="ECO:0000313" key="10">
    <source>
        <dbReference type="Proteomes" id="UP000704611"/>
    </source>
</evidence>
<dbReference type="PANTHER" id="PTHR43284">
    <property type="entry name" value="ASPARAGINE SYNTHETASE (GLUTAMINE-HYDROLYZING)"/>
    <property type="match status" value="1"/>
</dbReference>
<dbReference type="RefSeq" id="WP_217666553.1">
    <property type="nucleotide sequence ID" value="NZ_JAHRID010000001.1"/>
</dbReference>
<dbReference type="EC" id="6.3.5.4" evidence="3"/>